<evidence type="ECO:0000259" key="1">
    <source>
        <dbReference type="Pfam" id="PF13930"/>
    </source>
</evidence>
<dbReference type="PATRIC" id="fig|1423748.3.peg.500"/>
<dbReference type="Pfam" id="PF13930">
    <property type="entry name" value="Endonuclea_NS_2"/>
    <property type="match status" value="1"/>
</dbReference>
<dbReference type="InterPro" id="IPR044927">
    <property type="entry name" value="Endonuclea_NS_2"/>
</dbReference>
<reference evidence="2 3" key="1">
    <citation type="journal article" date="2015" name="Genome Announc.">
        <title>Expanding the biotechnology potential of lactobacilli through comparative genomics of 213 strains and associated genera.</title>
        <authorList>
            <person name="Sun Z."/>
            <person name="Harris H.M."/>
            <person name="McCann A."/>
            <person name="Guo C."/>
            <person name="Argimon S."/>
            <person name="Zhang W."/>
            <person name="Yang X."/>
            <person name="Jeffery I.B."/>
            <person name="Cooney J.C."/>
            <person name="Kagawa T.F."/>
            <person name="Liu W."/>
            <person name="Song Y."/>
            <person name="Salvetti E."/>
            <person name="Wrobel A."/>
            <person name="Rasinkangas P."/>
            <person name="Parkhill J."/>
            <person name="Rea M.C."/>
            <person name="O'Sullivan O."/>
            <person name="Ritari J."/>
            <person name="Douillard F.P."/>
            <person name="Paul Ross R."/>
            <person name="Yang R."/>
            <person name="Briner A.E."/>
            <person name="Felis G.E."/>
            <person name="de Vos W.M."/>
            <person name="Barrangou R."/>
            <person name="Klaenhammer T.R."/>
            <person name="Caufield P.W."/>
            <person name="Cui Y."/>
            <person name="Zhang H."/>
            <person name="O'Toole P.W."/>
        </authorList>
    </citation>
    <scope>NUCLEOTIDE SEQUENCE [LARGE SCALE GENOMIC DNA]</scope>
    <source>
        <strain evidence="2 3">DSM 10532</strain>
    </source>
</reference>
<dbReference type="InterPro" id="IPR044929">
    <property type="entry name" value="DNA/RNA_non-sp_Endonuclease_sf"/>
</dbReference>
<protein>
    <recommendedName>
        <fullName evidence="1">Type VII secretion system protein EssD-like domain-containing protein</fullName>
    </recommendedName>
</protein>
<feature type="domain" description="Type VII secretion system protein EssD-like" evidence="1">
    <location>
        <begin position="91"/>
        <end position="217"/>
    </location>
</feature>
<name>A0A0R1NRU4_9LACO</name>
<proteinExistence type="predicted"/>
<dbReference type="eggNOG" id="COG2169">
    <property type="taxonomic scope" value="Bacteria"/>
</dbReference>
<comment type="caution">
    <text evidence="2">The sequence shown here is derived from an EMBL/GenBank/DDBJ whole genome shotgun (WGS) entry which is preliminary data.</text>
</comment>
<dbReference type="AlphaFoldDB" id="A0A0R1NRU4"/>
<dbReference type="Gene3D" id="3.40.570.10">
    <property type="entry name" value="Extracellular Endonuclease, subunit A"/>
    <property type="match status" value="1"/>
</dbReference>
<gene>
    <name evidence="2" type="ORF">FC37_GL000473</name>
</gene>
<dbReference type="Proteomes" id="UP000051311">
    <property type="component" value="Unassembled WGS sequence"/>
</dbReference>
<sequence>MFNLLLQFTNLIIAKEKEMKKNHFRSLALLLVAAVGLISFANTNVPCNNQTVYAVSDKSLANLKFHKQEIVTVDHNEPRFSKSTLSKRNGPWQKYSNLDYLNRAQAANALLNKRLMPHSPRAGLTWDPTGWHNKRIASGWLYNRCHLVGYQLTGQNNNPRNLITGTRELNDPDMLKYENEVADYLKDSSSNYVRYRVTPIFKGNDLLANGVEMEAKSIGSNAVDFNVYIFNEQPGVILNYKDGTSRVKHGSSTIAEHVKARSHHVTKARTIHNIKHKISTANYRVIGNKRSKIYHVASGENYHMSSANAVYFPSEAAARRAGYRKSLR</sequence>
<evidence type="ECO:0000313" key="3">
    <source>
        <dbReference type="Proteomes" id="UP000051311"/>
    </source>
</evidence>
<organism evidence="2 3">
    <name type="scientific">Lactobacillus gallinarum DSM 10532 = JCM 2011</name>
    <dbReference type="NCBI Taxonomy" id="1423748"/>
    <lineage>
        <taxon>Bacteria</taxon>
        <taxon>Bacillati</taxon>
        <taxon>Bacillota</taxon>
        <taxon>Bacilli</taxon>
        <taxon>Lactobacillales</taxon>
        <taxon>Lactobacillaceae</taxon>
        <taxon>Lactobacillus</taxon>
    </lineage>
</organism>
<dbReference type="EMBL" id="AZEL01000081">
    <property type="protein sequence ID" value="KRL19379.1"/>
    <property type="molecule type" value="Genomic_DNA"/>
</dbReference>
<dbReference type="Gene3D" id="3.40.10.10">
    <property type="entry name" value="DNA Methylphosphotriester Repair Domain"/>
    <property type="match status" value="1"/>
</dbReference>
<evidence type="ECO:0000313" key="2">
    <source>
        <dbReference type="EMBL" id="KRL19379.1"/>
    </source>
</evidence>
<dbReference type="SUPFAM" id="SSF57884">
    <property type="entry name" value="Ada DNA repair protein, N-terminal domain (N-Ada 10)"/>
    <property type="match status" value="1"/>
</dbReference>
<dbReference type="InterPro" id="IPR035451">
    <property type="entry name" value="Ada-like_dom_sf"/>
</dbReference>
<accession>A0A0R1NRU4</accession>